<dbReference type="InterPro" id="IPR016161">
    <property type="entry name" value="Ald_DH/histidinol_DH"/>
</dbReference>
<evidence type="ECO:0000259" key="3">
    <source>
        <dbReference type="Pfam" id="PF00171"/>
    </source>
</evidence>
<accession>A0A1G8MW16</accession>
<dbReference type="InterPro" id="IPR016162">
    <property type="entry name" value="Ald_DH_N"/>
</dbReference>
<evidence type="ECO:0000313" key="5">
    <source>
        <dbReference type="Proteomes" id="UP000198853"/>
    </source>
</evidence>
<dbReference type="AlphaFoldDB" id="A0A1G8MW16"/>
<evidence type="ECO:0000256" key="2">
    <source>
        <dbReference type="SAM" id="Phobius"/>
    </source>
</evidence>
<organism evidence="4 5">
    <name type="scientific">Natribacillus halophilus</name>
    <dbReference type="NCBI Taxonomy" id="549003"/>
    <lineage>
        <taxon>Bacteria</taxon>
        <taxon>Bacillati</taxon>
        <taxon>Bacillota</taxon>
        <taxon>Bacilli</taxon>
        <taxon>Bacillales</taxon>
        <taxon>Bacillaceae</taxon>
        <taxon>Natribacillus</taxon>
    </lineage>
</organism>
<dbReference type="Pfam" id="PF00171">
    <property type="entry name" value="Aldedh"/>
    <property type="match status" value="1"/>
</dbReference>
<keyword evidence="5" id="KW-1185">Reference proteome</keyword>
<evidence type="ECO:0000313" key="4">
    <source>
        <dbReference type="EMBL" id="SDI72104.1"/>
    </source>
</evidence>
<dbReference type="Proteomes" id="UP000198853">
    <property type="component" value="Unassembled WGS sequence"/>
</dbReference>
<sequence length="113" mass="12507">MDAAPGGERRLGYTVLEPLGKIGAITPFNFPMNLVAHKVGPAIATGNTIVLTGFPNTIIFFLFSRATSRSRTARWCINVITGSGRSVGNQIVTDERKYDYFQRKSRSRKRDSV</sequence>
<protein>
    <submittedName>
        <fullName evidence="4">Aldehyde dehydrogenase family protein</fullName>
    </submittedName>
</protein>
<keyword evidence="2" id="KW-0812">Transmembrane</keyword>
<name>A0A1G8MW16_9BACI</name>
<dbReference type="RefSeq" id="WP_425433679.1">
    <property type="nucleotide sequence ID" value="NZ_FNEN01000005.1"/>
</dbReference>
<keyword evidence="2" id="KW-1133">Transmembrane helix</keyword>
<dbReference type="GO" id="GO:0016491">
    <property type="term" value="F:oxidoreductase activity"/>
    <property type="evidence" value="ECO:0007669"/>
    <property type="project" value="UniProtKB-KW"/>
</dbReference>
<gene>
    <name evidence="4" type="ORF">SAMN04488123_10558</name>
</gene>
<dbReference type="PANTHER" id="PTHR11699">
    <property type="entry name" value="ALDEHYDE DEHYDROGENASE-RELATED"/>
    <property type="match status" value="1"/>
</dbReference>
<keyword evidence="1" id="KW-0560">Oxidoreductase</keyword>
<dbReference type="Gene3D" id="3.40.605.10">
    <property type="entry name" value="Aldehyde Dehydrogenase, Chain A, domain 1"/>
    <property type="match status" value="1"/>
</dbReference>
<dbReference type="InterPro" id="IPR015590">
    <property type="entry name" value="Aldehyde_DH_dom"/>
</dbReference>
<evidence type="ECO:0000256" key="1">
    <source>
        <dbReference type="ARBA" id="ARBA00023002"/>
    </source>
</evidence>
<proteinExistence type="predicted"/>
<dbReference type="EMBL" id="FNEN01000005">
    <property type="protein sequence ID" value="SDI72104.1"/>
    <property type="molecule type" value="Genomic_DNA"/>
</dbReference>
<dbReference type="SUPFAM" id="SSF53720">
    <property type="entry name" value="ALDH-like"/>
    <property type="match status" value="1"/>
</dbReference>
<feature type="transmembrane region" description="Helical" evidence="2">
    <location>
        <begin position="42"/>
        <end position="64"/>
    </location>
</feature>
<reference evidence="4 5" key="1">
    <citation type="submission" date="2016-10" db="EMBL/GenBank/DDBJ databases">
        <authorList>
            <person name="de Groot N.N."/>
        </authorList>
    </citation>
    <scope>NUCLEOTIDE SEQUENCE [LARGE SCALE GENOMIC DNA]</scope>
    <source>
        <strain evidence="4 5">DSM 21771</strain>
    </source>
</reference>
<keyword evidence="2" id="KW-0472">Membrane</keyword>
<feature type="domain" description="Aldehyde dehydrogenase" evidence="3">
    <location>
        <begin position="8"/>
        <end position="95"/>
    </location>
</feature>